<keyword evidence="1" id="KW-0472">Membrane</keyword>
<dbReference type="AlphaFoldDB" id="A0A4R6EIG3"/>
<proteinExistence type="predicted"/>
<organism evidence="2 3">
    <name type="scientific">Scandinavium goeteborgense</name>
    <dbReference type="NCBI Taxonomy" id="1851514"/>
    <lineage>
        <taxon>Bacteria</taxon>
        <taxon>Pseudomonadati</taxon>
        <taxon>Pseudomonadota</taxon>
        <taxon>Gammaproteobacteria</taxon>
        <taxon>Enterobacterales</taxon>
        <taxon>Enterobacteriaceae</taxon>
        <taxon>Scandinavium</taxon>
    </lineage>
</organism>
<keyword evidence="1" id="KW-0812">Transmembrane</keyword>
<accession>A0A4R6EIG3</accession>
<dbReference type="Proteomes" id="UP000295530">
    <property type="component" value="Unassembled WGS sequence"/>
</dbReference>
<keyword evidence="3" id="KW-1185">Reference proteome</keyword>
<keyword evidence="1" id="KW-1133">Transmembrane helix</keyword>
<dbReference type="RefSeq" id="WP_133461128.1">
    <property type="nucleotide sequence ID" value="NZ_SNVX01000005.1"/>
</dbReference>
<dbReference type="EMBL" id="SNVX01000005">
    <property type="protein sequence ID" value="TDN58463.1"/>
    <property type="molecule type" value="Genomic_DNA"/>
</dbReference>
<evidence type="ECO:0000256" key="1">
    <source>
        <dbReference type="SAM" id="Phobius"/>
    </source>
</evidence>
<name>A0A4R6EIG3_SCAGO</name>
<dbReference type="OrthoDB" id="6613645at2"/>
<evidence type="ECO:0000313" key="3">
    <source>
        <dbReference type="Proteomes" id="UP000295530"/>
    </source>
</evidence>
<feature type="transmembrane region" description="Helical" evidence="1">
    <location>
        <begin position="50"/>
        <end position="70"/>
    </location>
</feature>
<sequence>MQKERVFKKCYVLVPALSAFLLIAWVIHFLKFPVEHELYKKVEVNNLVTLYVTQASAGAMTSFSYHYYLYDAKKSQVEFMAHVNDESPFMITSDSKATATVNHGQLYLRVRGDIYSYHSGSYQVSVHLDAAPY</sequence>
<feature type="transmembrane region" description="Helical" evidence="1">
    <location>
        <begin position="12"/>
        <end position="30"/>
    </location>
</feature>
<gene>
    <name evidence="2" type="ORF">EC847_10587</name>
</gene>
<comment type="caution">
    <text evidence="2">The sequence shown here is derived from an EMBL/GenBank/DDBJ whole genome shotgun (WGS) entry which is preliminary data.</text>
</comment>
<protein>
    <submittedName>
        <fullName evidence="2">Uncharacterized protein</fullName>
    </submittedName>
</protein>
<evidence type="ECO:0000313" key="2">
    <source>
        <dbReference type="EMBL" id="TDN58463.1"/>
    </source>
</evidence>
<reference evidence="2 3" key="1">
    <citation type="submission" date="2019-03" db="EMBL/GenBank/DDBJ databases">
        <title>Genomic analyses of the natural microbiome of Caenorhabditis elegans.</title>
        <authorList>
            <person name="Samuel B."/>
        </authorList>
    </citation>
    <scope>NUCLEOTIDE SEQUENCE [LARGE SCALE GENOMIC DNA]</scope>
    <source>
        <strain evidence="2 3">BIGb0156</strain>
    </source>
</reference>